<dbReference type="EMBL" id="JAVDPW010000008">
    <property type="protein sequence ID" value="MDR6292096.1"/>
    <property type="molecule type" value="Genomic_DNA"/>
</dbReference>
<dbReference type="Proteomes" id="UP001262410">
    <property type="component" value="Unassembled WGS sequence"/>
</dbReference>
<protein>
    <submittedName>
        <fullName evidence="1">Uncharacterized protein</fullName>
    </submittedName>
</protein>
<dbReference type="RefSeq" id="WP_309797884.1">
    <property type="nucleotide sequence ID" value="NZ_JAVDPW010000008.1"/>
</dbReference>
<keyword evidence="2" id="KW-1185">Reference proteome</keyword>
<evidence type="ECO:0000313" key="2">
    <source>
        <dbReference type="Proteomes" id="UP001262410"/>
    </source>
</evidence>
<organism evidence="1 2">
    <name type="scientific">Inquilinus ginsengisoli</name>
    <dbReference type="NCBI Taxonomy" id="363840"/>
    <lineage>
        <taxon>Bacteria</taxon>
        <taxon>Pseudomonadati</taxon>
        <taxon>Pseudomonadota</taxon>
        <taxon>Alphaproteobacteria</taxon>
        <taxon>Rhodospirillales</taxon>
        <taxon>Rhodospirillaceae</taxon>
        <taxon>Inquilinus</taxon>
    </lineage>
</organism>
<proteinExistence type="predicted"/>
<reference evidence="1 2" key="1">
    <citation type="submission" date="2023-07" db="EMBL/GenBank/DDBJ databases">
        <title>Sorghum-associated microbial communities from plants grown in Nebraska, USA.</title>
        <authorList>
            <person name="Schachtman D."/>
        </authorList>
    </citation>
    <scope>NUCLEOTIDE SEQUENCE [LARGE SCALE GENOMIC DNA]</scope>
    <source>
        <strain evidence="1 2">584</strain>
    </source>
</reference>
<comment type="caution">
    <text evidence="1">The sequence shown here is derived from an EMBL/GenBank/DDBJ whole genome shotgun (WGS) entry which is preliminary data.</text>
</comment>
<name>A0ABU1JTZ2_9PROT</name>
<gene>
    <name evidence="1" type="ORF">E9232_004634</name>
</gene>
<sequence length="63" mass="6711">MLPIIDTIAASLHGCNLHFCLYAAFGAATIVRASVAARGKDLDEKREHIVAGLTHIIIAILTL</sequence>
<accession>A0ABU1JTZ2</accession>
<evidence type="ECO:0000313" key="1">
    <source>
        <dbReference type="EMBL" id="MDR6292096.1"/>
    </source>
</evidence>